<evidence type="ECO:0000256" key="2">
    <source>
        <dbReference type="ARBA" id="ARBA00023015"/>
    </source>
</evidence>
<keyword evidence="5" id="KW-0010">Activator</keyword>
<reference evidence="11 12" key="1">
    <citation type="submission" date="2024-09" db="EMBL/GenBank/DDBJ databases">
        <title>Chromosome-scale assembly of Riccia fluitans.</title>
        <authorList>
            <person name="Paukszto L."/>
            <person name="Sawicki J."/>
            <person name="Karawczyk K."/>
            <person name="Piernik-Szablinska J."/>
            <person name="Szczecinska M."/>
            <person name="Mazdziarz M."/>
        </authorList>
    </citation>
    <scope>NUCLEOTIDE SEQUENCE [LARGE SCALE GENOMIC DNA]</scope>
    <source>
        <strain evidence="11">Rf_01</strain>
        <tissue evidence="11">Aerial parts of the thallus</tissue>
    </source>
</reference>
<dbReference type="Gene3D" id="3.30.730.10">
    <property type="entry name" value="AP2/ERF domain"/>
    <property type="match status" value="1"/>
</dbReference>
<proteinExistence type="inferred from homology"/>
<feature type="compositionally biased region" description="Low complexity" evidence="9">
    <location>
        <begin position="223"/>
        <end position="234"/>
    </location>
</feature>
<dbReference type="AlphaFoldDB" id="A0ABD1XRZ1"/>
<organism evidence="11 12">
    <name type="scientific">Riccia fluitans</name>
    <dbReference type="NCBI Taxonomy" id="41844"/>
    <lineage>
        <taxon>Eukaryota</taxon>
        <taxon>Viridiplantae</taxon>
        <taxon>Streptophyta</taxon>
        <taxon>Embryophyta</taxon>
        <taxon>Marchantiophyta</taxon>
        <taxon>Marchantiopsida</taxon>
        <taxon>Marchantiidae</taxon>
        <taxon>Marchantiales</taxon>
        <taxon>Ricciaceae</taxon>
        <taxon>Riccia</taxon>
    </lineage>
</organism>
<gene>
    <name evidence="11" type="ORF">R1flu_028861</name>
</gene>
<dbReference type="SMART" id="SM00380">
    <property type="entry name" value="AP2"/>
    <property type="match status" value="1"/>
</dbReference>
<evidence type="ECO:0000256" key="8">
    <source>
        <dbReference type="ARBA" id="ARBA00024343"/>
    </source>
</evidence>
<evidence type="ECO:0000256" key="9">
    <source>
        <dbReference type="SAM" id="MobiDB-lite"/>
    </source>
</evidence>
<sequence>MSKSDEKREQDSSEGTSGTVKRKRYRGVRQRPWGKWAAEIRDPKKAARVWLGTFDTPEDAARAYDTAAIAFRGLRAKLNFQDSRGPPQLLPLGMVSSAVTTATSSSSSGSSKRSPPKSRAAAAIAAATAAASRSPYSVSTTTALDSKAQIARTAVNTPARFGIDDGNDYDFDSNYHREQRFQQQQVLEEAQRKDVELENMRKSKELMDGFALQFWSSYININSSSPPQQQQQRQHFPGESFGRTNGAITTNTTTTPLMSSAAHNSTIMTTQISPHYHEVDGSWTHQQQQFHVQEPQQQQPMIQFSKGFSDHDQLFSQSQWNQQQNQNQRQQQQQQMMVPQIPVTQELSYDQIFEQDFWDSAAAVTEGLGINASAVTREFSNFGVWNYHNHHQNRPSTSGPGAS</sequence>
<comment type="caution">
    <text evidence="11">The sequence shown here is derived from an EMBL/GenBank/DDBJ whole genome shotgun (WGS) entry which is preliminary data.</text>
</comment>
<dbReference type="PANTHER" id="PTHR31241">
    <property type="entry name" value="DEHYDRATION-RESPONSIVE ELEMENT-BINDING PROTEIN 2C"/>
    <property type="match status" value="1"/>
</dbReference>
<dbReference type="GO" id="GO:0005634">
    <property type="term" value="C:nucleus"/>
    <property type="evidence" value="ECO:0007669"/>
    <property type="project" value="UniProtKB-SubCell"/>
</dbReference>
<dbReference type="InterPro" id="IPR001471">
    <property type="entry name" value="AP2/ERF_dom"/>
</dbReference>
<name>A0ABD1XRZ1_9MARC</name>
<comment type="subcellular location">
    <subcellularLocation>
        <location evidence="1">Nucleus</location>
    </subcellularLocation>
</comment>
<dbReference type="SUPFAM" id="SSF54171">
    <property type="entry name" value="DNA-binding domain"/>
    <property type="match status" value="1"/>
</dbReference>
<feature type="domain" description="AP2/ERF" evidence="10">
    <location>
        <begin position="24"/>
        <end position="81"/>
    </location>
</feature>
<feature type="region of interest" description="Disordered" evidence="9">
    <location>
        <begin position="223"/>
        <end position="260"/>
    </location>
</feature>
<dbReference type="PANTHER" id="PTHR31241:SF62">
    <property type="entry name" value="DEHYDRATION-RESPONSIVE ELEMENT-BINDING PROTEIN 2D"/>
    <property type="match status" value="1"/>
</dbReference>
<comment type="similarity">
    <text evidence="8">Belongs to the AP2/ERF transcription factor family. ERF subfamily.</text>
</comment>
<evidence type="ECO:0000256" key="5">
    <source>
        <dbReference type="ARBA" id="ARBA00023159"/>
    </source>
</evidence>
<dbReference type="Proteomes" id="UP001605036">
    <property type="component" value="Unassembled WGS sequence"/>
</dbReference>
<dbReference type="PRINTS" id="PR00367">
    <property type="entry name" value="ETHRSPELEMNT"/>
</dbReference>
<feature type="compositionally biased region" description="Basic and acidic residues" evidence="9">
    <location>
        <begin position="1"/>
        <end position="11"/>
    </location>
</feature>
<dbReference type="CDD" id="cd00018">
    <property type="entry name" value="AP2"/>
    <property type="match status" value="1"/>
</dbReference>
<feature type="region of interest" description="Disordered" evidence="9">
    <location>
        <begin position="1"/>
        <end position="27"/>
    </location>
</feature>
<evidence type="ECO:0000259" key="10">
    <source>
        <dbReference type="PROSITE" id="PS51032"/>
    </source>
</evidence>
<dbReference type="InterPro" id="IPR016177">
    <property type="entry name" value="DNA-bd_dom_sf"/>
</dbReference>
<evidence type="ECO:0000256" key="4">
    <source>
        <dbReference type="ARBA" id="ARBA00023125"/>
    </source>
</evidence>
<accession>A0ABD1XRZ1</accession>
<dbReference type="FunFam" id="3.30.730.10:FF:000001">
    <property type="entry name" value="Ethylene-responsive transcription factor 2"/>
    <property type="match status" value="1"/>
</dbReference>
<evidence type="ECO:0000256" key="7">
    <source>
        <dbReference type="ARBA" id="ARBA00023242"/>
    </source>
</evidence>
<evidence type="ECO:0000256" key="1">
    <source>
        <dbReference type="ARBA" id="ARBA00004123"/>
    </source>
</evidence>
<evidence type="ECO:0000256" key="6">
    <source>
        <dbReference type="ARBA" id="ARBA00023163"/>
    </source>
</evidence>
<keyword evidence="2" id="KW-0805">Transcription regulation</keyword>
<evidence type="ECO:0000313" key="12">
    <source>
        <dbReference type="Proteomes" id="UP001605036"/>
    </source>
</evidence>
<keyword evidence="7" id="KW-0539">Nucleus</keyword>
<keyword evidence="12" id="KW-1185">Reference proteome</keyword>
<keyword evidence="6" id="KW-0804">Transcription</keyword>
<keyword evidence="4" id="KW-0238">DNA-binding</keyword>
<protein>
    <recommendedName>
        <fullName evidence="10">AP2/ERF domain-containing protein</fullName>
    </recommendedName>
</protein>
<dbReference type="Pfam" id="PF00847">
    <property type="entry name" value="AP2"/>
    <property type="match status" value="1"/>
</dbReference>
<dbReference type="GO" id="GO:0003677">
    <property type="term" value="F:DNA binding"/>
    <property type="evidence" value="ECO:0007669"/>
    <property type="project" value="UniProtKB-KW"/>
</dbReference>
<dbReference type="InterPro" id="IPR036955">
    <property type="entry name" value="AP2/ERF_dom_sf"/>
</dbReference>
<keyword evidence="3" id="KW-0346">Stress response</keyword>
<dbReference type="EMBL" id="JBHFFA010000008">
    <property type="protein sequence ID" value="KAL2610288.1"/>
    <property type="molecule type" value="Genomic_DNA"/>
</dbReference>
<evidence type="ECO:0000313" key="11">
    <source>
        <dbReference type="EMBL" id="KAL2610288.1"/>
    </source>
</evidence>
<dbReference type="PROSITE" id="PS51032">
    <property type="entry name" value="AP2_ERF"/>
    <property type="match status" value="1"/>
</dbReference>
<evidence type="ECO:0000256" key="3">
    <source>
        <dbReference type="ARBA" id="ARBA00023016"/>
    </source>
</evidence>